<dbReference type="Proteomes" id="UP000233080">
    <property type="component" value="Unassembled WGS sequence"/>
</dbReference>
<keyword evidence="2" id="KW-1185">Reference proteome</keyword>
<dbReference type="Ensembl" id="ENSCANT00000037959.1">
    <property type="protein sequence ID" value="ENSCANP00000015026.1"/>
    <property type="gene ID" value="ENSCANG00000030969.1"/>
</dbReference>
<dbReference type="OMA" id="SCPCMRL"/>
<name>A0A2K5IEN7_COLAP</name>
<dbReference type="AlphaFoldDB" id="A0A2K5IEN7"/>
<sequence length="81" mass="8713">MCLGTGLCWHLVPQTQRVWPPCPSVIAWAPGCWSLLPALASSPTLCPGVLTSCPCMRLSVSTCSLSGRPRSSSMRTWCTFS</sequence>
<reference evidence="1" key="2">
    <citation type="submission" date="2025-09" db="UniProtKB">
        <authorList>
            <consortium name="Ensembl"/>
        </authorList>
    </citation>
    <scope>IDENTIFICATION</scope>
</reference>
<evidence type="ECO:0000313" key="1">
    <source>
        <dbReference type="Ensembl" id="ENSCANP00000015026.1"/>
    </source>
</evidence>
<reference evidence="1" key="1">
    <citation type="submission" date="2025-08" db="UniProtKB">
        <authorList>
            <consortium name="Ensembl"/>
        </authorList>
    </citation>
    <scope>IDENTIFICATION</scope>
</reference>
<protein>
    <submittedName>
        <fullName evidence="1">Uncharacterized protein</fullName>
    </submittedName>
</protein>
<organism evidence="1 2">
    <name type="scientific">Colobus angolensis palliatus</name>
    <name type="common">Peters' Angolan colobus</name>
    <dbReference type="NCBI Taxonomy" id="336983"/>
    <lineage>
        <taxon>Eukaryota</taxon>
        <taxon>Metazoa</taxon>
        <taxon>Chordata</taxon>
        <taxon>Craniata</taxon>
        <taxon>Vertebrata</taxon>
        <taxon>Euteleostomi</taxon>
        <taxon>Mammalia</taxon>
        <taxon>Eutheria</taxon>
        <taxon>Euarchontoglires</taxon>
        <taxon>Primates</taxon>
        <taxon>Haplorrhini</taxon>
        <taxon>Catarrhini</taxon>
        <taxon>Cercopithecidae</taxon>
        <taxon>Colobinae</taxon>
        <taxon>Colobus</taxon>
    </lineage>
</organism>
<evidence type="ECO:0000313" key="2">
    <source>
        <dbReference type="Proteomes" id="UP000233080"/>
    </source>
</evidence>
<proteinExistence type="predicted"/>
<accession>A0A2K5IEN7</accession>